<dbReference type="InterPro" id="IPR033631">
    <property type="entry name" value="RASSF7_RA"/>
</dbReference>
<evidence type="ECO:0000313" key="4">
    <source>
        <dbReference type="EMBL" id="KAG8438047.1"/>
    </source>
</evidence>
<accession>A0A8T2J2Z2</accession>
<dbReference type="InterPro" id="IPR033593">
    <property type="entry name" value="N-RASSF"/>
</dbReference>
<dbReference type="PANTHER" id="PTHR15286">
    <property type="entry name" value="RAS-ASSOCIATING DOMAIN CONTAINING PROTEIN"/>
    <property type="match status" value="1"/>
</dbReference>
<evidence type="ECO:0000313" key="5">
    <source>
        <dbReference type="Proteomes" id="UP000812440"/>
    </source>
</evidence>
<dbReference type="GO" id="GO:0007165">
    <property type="term" value="P:signal transduction"/>
    <property type="evidence" value="ECO:0007669"/>
    <property type="project" value="InterPro"/>
</dbReference>
<dbReference type="SMART" id="SM00314">
    <property type="entry name" value="RA"/>
    <property type="match status" value="1"/>
</dbReference>
<dbReference type="Proteomes" id="UP000812440">
    <property type="component" value="Chromosome 4"/>
</dbReference>
<keyword evidence="5" id="KW-1185">Reference proteome</keyword>
<dbReference type="SUPFAM" id="SSF54236">
    <property type="entry name" value="Ubiquitin-like"/>
    <property type="match status" value="1"/>
</dbReference>
<dbReference type="PROSITE" id="PS50200">
    <property type="entry name" value="RA"/>
    <property type="match status" value="1"/>
</dbReference>
<evidence type="ECO:0000256" key="2">
    <source>
        <dbReference type="SAM" id="MobiDB-lite"/>
    </source>
</evidence>
<evidence type="ECO:0000259" key="3">
    <source>
        <dbReference type="PROSITE" id="PS50200"/>
    </source>
</evidence>
<dbReference type="AlphaFoldDB" id="A0A8T2J2Z2"/>
<sequence>MELKVWVEGVQRVVCGVSEQTSCQDVVIALAQALGQTGRYVLIQTLRDKERQLLPHERPLEFLSKSGQYANDVHFILRRTGPSLTERPSSDTTTIPPERTFVRASLPLNPRTSTTEVTKSKEPKKSLTFNLGPISSNDVLSKYRQKQPNGTTVNDGGPHRPASKEDIFKSVLRQQEQLKSLEMQNVSLGKDLQTWERGRVGRLAEKEEDELHYLEKLIRCNEAELGEELFWEDELQRERAEEHGRQEKMRKLRTTMEEYTHKIQELREKTEALEVEIQRESSKRLAVQPSPADLEEMITKMRKELEAKNELGKQMESNLFNVERASEEAKRNLQTRNQELEELNKDLRQCNLQQFILQTGSIVVNGQFRPDEDPPPESYDLQSQNQQKNRGRIDSPPRLTAKHLIGHPRNLQNPLVSSLGPEVRSSRELSWT</sequence>
<feature type="region of interest" description="Disordered" evidence="2">
    <location>
        <begin position="366"/>
        <end position="432"/>
    </location>
</feature>
<proteinExistence type="predicted"/>
<comment type="caution">
    <text evidence="4">The sequence shown here is derived from an EMBL/GenBank/DDBJ whole genome shotgun (WGS) entry which is preliminary data.</text>
</comment>
<feature type="domain" description="Ras-associating" evidence="3">
    <location>
        <begin position="1"/>
        <end position="82"/>
    </location>
</feature>
<feature type="coiled-coil region" evidence="1">
    <location>
        <begin position="249"/>
        <end position="353"/>
    </location>
</feature>
<dbReference type="OrthoDB" id="10051571at2759"/>
<organism evidence="4 5">
    <name type="scientific">Hymenochirus boettgeri</name>
    <name type="common">Congo dwarf clawed frog</name>
    <dbReference type="NCBI Taxonomy" id="247094"/>
    <lineage>
        <taxon>Eukaryota</taxon>
        <taxon>Metazoa</taxon>
        <taxon>Chordata</taxon>
        <taxon>Craniata</taxon>
        <taxon>Vertebrata</taxon>
        <taxon>Euteleostomi</taxon>
        <taxon>Amphibia</taxon>
        <taxon>Batrachia</taxon>
        <taxon>Anura</taxon>
        <taxon>Pipoidea</taxon>
        <taxon>Pipidae</taxon>
        <taxon>Pipinae</taxon>
        <taxon>Hymenochirus</taxon>
    </lineage>
</organism>
<reference evidence="4" key="1">
    <citation type="thesis" date="2020" institute="ProQuest LLC" country="789 East Eisenhower Parkway, Ann Arbor, MI, USA">
        <title>Comparative Genomics and Chromosome Evolution.</title>
        <authorList>
            <person name="Mudd A.B."/>
        </authorList>
    </citation>
    <scope>NUCLEOTIDE SEQUENCE</scope>
    <source>
        <strain evidence="4">Female2</strain>
        <tissue evidence="4">Blood</tissue>
    </source>
</reference>
<feature type="region of interest" description="Disordered" evidence="2">
    <location>
        <begin position="110"/>
        <end position="133"/>
    </location>
</feature>
<dbReference type="CDD" id="cd16135">
    <property type="entry name" value="RA_RASSF7"/>
    <property type="match status" value="1"/>
</dbReference>
<protein>
    <recommendedName>
        <fullName evidence="3">Ras-associating domain-containing protein</fullName>
    </recommendedName>
</protein>
<gene>
    <name evidence="4" type="ORF">GDO86_008655</name>
</gene>
<dbReference type="PANTHER" id="PTHR15286:SF11">
    <property type="entry name" value="RAS ASSOCIATION DOMAIN-CONTAINING PROTEIN 7"/>
    <property type="match status" value="1"/>
</dbReference>
<dbReference type="Pfam" id="PF00788">
    <property type="entry name" value="RA"/>
    <property type="match status" value="1"/>
</dbReference>
<evidence type="ECO:0000256" key="1">
    <source>
        <dbReference type="SAM" id="Coils"/>
    </source>
</evidence>
<keyword evidence="1" id="KW-0175">Coiled coil</keyword>
<name>A0A8T2J2Z2_9PIPI</name>
<dbReference type="InterPro" id="IPR029071">
    <property type="entry name" value="Ubiquitin-like_domsf"/>
</dbReference>
<dbReference type="Gene3D" id="3.10.20.90">
    <property type="entry name" value="Phosphatidylinositol 3-kinase Catalytic Subunit, Chain A, domain 1"/>
    <property type="match status" value="1"/>
</dbReference>
<dbReference type="EMBL" id="JAACNH010000007">
    <property type="protein sequence ID" value="KAG8438047.1"/>
    <property type="molecule type" value="Genomic_DNA"/>
</dbReference>
<dbReference type="InterPro" id="IPR000159">
    <property type="entry name" value="RA_dom"/>
</dbReference>